<protein>
    <submittedName>
        <fullName evidence="1">Uncharacterized protein</fullName>
    </submittedName>
</protein>
<dbReference type="Proteomes" id="UP000294003">
    <property type="component" value="Unassembled WGS sequence"/>
</dbReference>
<name>A0ABY0HIB4_9PEZI</name>
<evidence type="ECO:0000313" key="1">
    <source>
        <dbReference type="EMBL" id="RYO91261.1"/>
    </source>
</evidence>
<proteinExistence type="predicted"/>
<organism evidence="1 2">
    <name type="scientific">Monosporascus cannonballus</name>
    <dbReference type="NCBI Taxonomy" id="155416"/>
    <lineage>
        <taxon>Eukaryota</taxon>
        <taxon>Fungi</taxon>
        <taxon>Dikarya</taxon>
        <taxon>Ascomycota</taxon>
        <taxon>Pezizomycotina</taxon>
        <taxon>Sordariomycetes</taxon>
        <taxon>Xylariomycetidae</taxon>
        <taxon>Xylariales</taxon>
        <taxon>Xylariales incertae sedis</taxon>
        <taxon>Monosporascus</taxon>
    </lineage>
</organism>
<gene>
    <name evidence="1" type="ORF">DL762_002247</name>
</gene>
<keyword evidence="2" id="KW-1185">Reference proteome</keyword>
<comment type="caution">
    <text evidence="1">The sequence shown here is derived from an EMBL/GenBank/DDBJ whole genome shotgun (WGS) entry which is preliminary data.</text>
</comment>
<sequence length="68" mass="7697">MAAALALRVRQAEDQVYCDSGDEPSPDDYRGAAGLINRESGSYVAIAGVLEWELQDKRRRPCRRHRLH</sequence>
<accession>A0ABY0HIB4</accession>
<evidence type="ECO:0000313" key="2">
    <source>
        <dbReference type="Proteomes" id="UP000294003"/>
    </source>
</evidence>
<dbReference type="EMBL" id="QJNS01000043">
    <property type="protein sequence ID" value="RYO91261.1"/>
    <property type="molecule type" value="Genomic_DNA"/>
</dbReference>
<reference evidence="1 2" key="1">
    <citation type="submission" date="2018-06" db="EMBL/GenBank/DDBJ databases">
        <title>Complete Genomes of Monosporascus.</title>
        <authorList>
            <person name="Robinson A.J."/>
            <person name="Natvig D.O."/>
        </authorList>
    </citation>
    <scope>NUCLEOTIDE SEQUENCE [LARGE SCALE GENOMIC DNA]</scope>
    <source>
        <strain evidence="1 2">CBS 609.92</strain>
    </source>
</reference>